<proteinExistence type="predicted"/>
<sequence>MHVVSYLTMALSLTTAMPLVSGLTVSPEPTLKNGKYIVDGKTQFSKKAVWTFTGNKLPVGLSASNYGAGDTRLFIPSNAVVRNGYLELLVNGRQTAMPYKCGEVVTNVRNIKYASVRTVAILSEPAGVCNGMFLYKSDTQETDIEWLSDRNSLSNKGTRKLWFTNQDANGDGKSTYKAVTPPSNPTTTEHEYRIDWTAGLVKFFVDGVQIWQTTEDVPSEPGPWVWNNWSSGNKNWSAGPPAKDATFKIKSIKMYYNTA</sequence>
<keyword evidence="1" id="KW-0732">Signal</keyword>
<dbReference type="GO" id="GO:0005975">
    <property type="term" value="P:carbohydrate metabolic process"/>
    <property type="evidence" value="ECO:0007669"/>
    <property type="project" value="InterPro"/>
</dbReference>
<dbReference type="OrthoDB" id="25131at2759"/>
<dbReference type="CDD" id="cd00413">
    <property type="entry name" value="Glyco_hydrolase_16"/>
    <property type="match status" value="1"/>
</dbReference>
<gene>
    <name evidence="3" type="ORF">G7Z17_g1744</name>
</gene>
<dbReference type="SUPFAM" id="SSF49899">
    <property type="entry name" value="Concanavalin A-like lectins/glucanases"/>
    <property type="match status" value="1"/>
</dbReference>
<dbReference type="InterPro" id="IPR000757">
    <property type="entry name" value="Beta-glucanase-like"/>
</dbReference>
<name>A0A9P5HJ61_9HYPO</name>
<dbReference type="Proteomes" id="UP000722485">
    <property type="component" value="Unassembled WGS sequence"/>
</dbReference>
<dbReference type="AlphaFoldDB" id="A0A9P5HJ61"/>
<evidence type="ECO:0000259" key="2">
    <source>
        <dbReference type="PROSITE" id="PS51762"/>
    </source>
</evidence>
<dbReference type="Gene3D" id="2.60.120.200">
    <property type="match status" value="1"/>
</dbReference>
<comment type="caution">
    <text evidence="3">The sequence shown here is derived from an EMBL/GenBank/DDBJ whole genome shotgun (WGS) entry which is preliminary data.</text>
</comment>
<feature type="domain" description="GH16" evidence="2">
    <location>
        <begin position="18"/>
        <end position="259"/>
    </location>
</feature>
<dbReference type="PROSITE" id="PS51762">
    <property type="entry name" value="GH16_2"/>
    <property type="match status" value="1"/>
</dbReference>
<accession>A0A9P5HJ61</accession>
<evidence type="ECO:0000313" key="4">
    <source>
        <dbReference type="Proteomes" id="UP000722485"/>
    </source>
</evidence>
<dbReference type="EMBL" id="JAANBB010000015">
    <property type="protein sequence ID" value="KAF7556057.1"/>
    <property type="molecule type" value="Genomic_DNA"/>
</dbReference>
<dbReference type="PANTHER" id="PTHR38121">
    <property type="entry name" value="GH16 DOMAIN-CONTAINING PROTEIN"/>
    <property type="match status" value="1"/>
</dbReference>
<dbReference type="GO" id="GO:0004553">
    <property type="term" value="F:hydrolase activity, hydrolyzing O-glycosyl compounds"/>
    <property type="evidence" value="ECO:0007669"/>
    <property type="project" value="InterPro"/>
</dbReference>
<feature type="signal peptide" evidence="1">
    <location>
        <begin position="1"/>
        <end position="16"/>
    </location>
</feature>
<feature type="chain" id="PRO_5040156672" description="GH16 domain-containing protein" evidence="1">
    <location>
        <begin position="17"/>
        <end position="259"/>
    </location>
</feature>
<protein>
    <recommendedName>
        <fullName evidence="2">GH16 domain-containing protein</fullName>
    </recommendedName>
</protein>
<evidence type="ECO:0000256" key="1">
    <source>
        <dbReference type="SAM" id="SignalP"/>
    </source>
</evidence>
<dbReference type="InterPro" id="IPR013320">
    <property type="entry name" value="ConA-like_dom_sf"/>
</dbReference>
<evidence type="ECO:0000313" key="3">
    <source>
        <dbReference type="EMBL" id="KAF7556057.1"/>
    </source>
</evidence>
<keyword evidence="4" id="KW-1185">Reference proteome</keyword>
<dbReference type="PANTHER" id="PTHR38121:SF2">
    <property type="entry name" value="ACYLTRANSFERASE 3 DOMAIN-CONTAINING PROTEIN"/>
    <property type="match status" value="1"/>
</dbReference>
<organism evidence="3 4">
    <name type="scientific">Cylindrodendrum hubeiense</name>
    <dbReference type="NCBI Taxonomy" id="595255"/>
    <lineage>
        <taxon>Eukaryota</taxon>
        <taxon>Fungi</taxon>
        <taxon>Dikarya</taxon>
        <taxon>Ascomycota</taxon>
        <taxon>Pezizomycotina</taxon>
        <taxon>Sordariomycetes</taxon>
        <taxon>Hypocreomycetidae</taxon>
        <taxon>Hypocreales</taxon>
        <taxon>Nectriaceae</taxon>
        <taxon>Cylindrodendrum</taxon>
    </lineage>
</organism>
<dbReference type="Pfam" id="PF00722">
    <property type="entry name" value="Glyco_hydro_16"/>
    <property type="match status" value="1"/>
</dbReference>
<reference evidence="3" key="1">
    <citation type="submission" date="2020-03" db="EMBL/GenBank/DDBJ databases">
        <title>Draft Genome Sequence of Cylindrodendrum hubeiense.</title>
        <authorList>
            <person name="Buettner E."/>
            <person name="Kellner H."/>
        </authorList>
    </citation>
    <scope>NUCLEOTIDE SEQUENCE</scope>
    <source>
        <strain evidence="3">IHI 201604</strain>
    </source>
</reference>